<name>M6FYH3_9LEPT</name>
<comment type="caution">
    <text evidence="1">The sequence shown here is derived from an EMBL/GenBank/DDBJ whole genome shotgun (WGS) entry which is preliminary data.</text>
</comment>
<accession>M6FYH3</accession>
<dbReference type="AlphaFoldDB" id="M6FYH3"/>
<evidence type="ECO:0000313" key="1">
    <source>
        <dbReference type="EMBL" id="EMM71811.1"/>
    </source>
</evidence>
<evidence type="ECO:0000313" key="2">
    <source>
        <dbReference type="Proteomes" id="UP000012101"/>
    </source>
</evidence>
<organism evidence="1 2">
    <name type="scientific">Leptospira weilii str. 2006001855</name>
    <dbReference type="NCBI Taxonomy" id="996804"/>
    <lineage>
        <taxon>Bacteria</taxon>
        <taxon>Pseudomonadati</taxon>
        <taxon>Spirochaetota</taxon>
        <taxon>Spirochaetia</taxon>
        <taxon>Leptospirales</taxon>
        <taxon>Leptospiraceae</taxon>
        <taxon>Leptospira</taxon>
    </lineage>
</organism>
<protein>
    <submittedName>
        <fullName evidence="1">Uncharacterized protein</fullName>
    </submittedName>
</protein>
<reference evidence="1 2" key="1">
    <citation type="submission" date="2013-01" db="EMBL/GenBank/DDBJ databases">
        <authorList>
            <person name="Harkins D.M."/>
            <person name="Durkin A.S."/>
            <person name="Brinkac L.M."/>
            <person name="Haft D.H."/>
            <person name="Selengut J.D."/>
            <person name="Sanka R."/>
            <person name="DePew J."/>
            <person name="Purushe J."/>
            <person name="Hospenthal D.R."/>
            <person name="Murray C.K."/>
            <person name="Pimentel G."/>
            <person name="Wasfy M."/>
            <person name="Vinetz J.M."/>
            <person name="Sutton G.G."/>
            <person name="Nierman W.C."/>
            <person name="Fouts D.E."/>
        </authorList>
    </citation>
    <scope>NUCLEOTIDE SEQUENCE [LARGE SCALE GENOMIC DNA]</scope>
    <source>
        <strain evidence="1 2">2006001855</strain>
    </source>
</reference>
<sequence>MCVTKPIVNSVSFTRSFDTIKKQREKDGFVKSEFLDSKIY</sequence>
<dbReference type="Proteomes" id="UP000012101">
    <property type="component" value="Unassembled WGS sequence"/>
</dbReference>
<dbReference type="EMBL" id="AFJM02000044">
    <property type="protein sequence ID" value="EMM71811.1"/>
    <property type="molecule type" value="Genomic_DNA"/>
</dbReference>
<gene>
    <name evidence="1" type="ORF">LEP1GSC038_4027</name>
</gene>
<proteinExistence type="predicted"/>